<dbReference type="InterPro" id="IPR000169">
    <property type="entry name" value="Pept_cys_AS"/>
</dbReference>
<dbReference type="PROSITE" id="PS00640">
    <property type="entry name" value="THIOL_PROTEASE_ASN"/>
    <property type="match status" value="1"/>
</dbReference>
<evidence type="ECO:0000256" key="6">
    <source>
        <dbReference type="ARBA" id="ARBA00023180"/>
    </source>
</evidence>
<accession>A0A0D6R3R5</accession>
<dbReference type="InterPro" id="IPR038765">
    <property type="entry name" value="Papain-like_cys_pep_sf"/>
</dbReference>
<dbReference type="SMART" id="SM00645">
    <property type="entry name" value="Pept_C1"/>
    <property type="match status" value="1"/>
</dbReference>
<dbReference type="EMBL" id="GCKF01037115">
    <property type="protein sequence ID" value="JAG96535.1"/>
    <property type="molecule type" value="Transcribed_RNA"/>
</dbReference>
<keyword evidence="5" id="KW-1015">Disulfide bond</keyword>
<evidence type="ECO:0000313" key="11">
    <source>
        <dbReference type="EMBL" id="JAG96535.1"/>
    </source>
</evidence>
<dbReference type="MEROPS" id="C01.029"/>
<comment type="similarity">
    <text evidence="1">Belongs to the peptidase C1 family.</text>
</comment>
<evidence type="ECO:0000256" key="3">
    <source>
        <dbReference type="ARBA" id="ARBA00022801"/>
    </source>
</evidence>
<evidence type="ECO:0000256" key="5">
    <source>
        <dbReference type="ARBA" id="ARBA00023157"/>
    </source>
</evidence>
<dbReference type="InterPro" id="IPR025660">
    <property type="entry name" value="Pept_his_AS"/>
</dbReference>
<dbReference type="FunFam" id="2.10.25.160:FF:000002">
    <property type="entry name" value="Cysteine protease 1"/>
    <property type="match status" value="1"/>
</dbReference>
<dbReference type="GO" id="GO:0006508">
    <property type="term" value="P:proteolysis"/>
    <property type="evidence" value="ECO:0007669"/>
    <property type="project" value="UniProtKB-KW"/>
</dbReference>
<dbReference type="PRINTS" id="PR00705">
    <property type="entry name" value="PAPAIN"/>
</dbReference>
<dbReference type="SUPFAM" id="SSF57277">
    <property type="entry name" value="Granulin repeat"/>
    <property type="match status" value="1"/>
</dbReference>
<dbReference type="GO" id="GO:0008234">
    <property type="term" value="F:cysteine-type peptidase activity"/>
    <property type="evidence" value="ECO:0007669"/>
    <property type="project" value="UniProtKB-KW"/>
</dbReference>
<evidence type="ECO:0000256" key="4">
    <source>
        <dbReference type="ARBA" id="ARBA00022807"/>
    </source>
</evidence>
<dbReference type="InterPro" id="IPR013128">
    <property type="entry name" value="Peptidase_C1A"/>
</dbReference>
<keyword evidence="4" id="KW-0788">Thiol protease</keyword>
<feature type="domain" description="Peptidase C1A papain C-terminal" evidence="9">
    <location>
        <begin position="131"/>
        <end position="347"/>
    </location>
</feature>
<dbReference type="PANTHER" id="PTHR12411">
    <property type="entry name" value="CYSTEINE PROTEASE FAMILY C1-RELATED"/>
    <property type="match status" value="1"/>
</dbReference>
<dbReference type="InterPro" id="IPR000668">
    <property type="entry name" value="Peptidase_C1A_C"/>
</dbReference>
<dbReference type="Pfam" id="PF00396">
    <property type="entry name" value="Granulin"/>
    <property type="match status" value="1"/>
</dbReference>
<dbReference type="Gene3D" id="2.10.25.160">
    <property type="entry name" value="Granulin"/>
    <property type="match status" value="1"/>
</dbReference>
<evidence type="ECO:0000259" key="10">
    <source>
        <dbReference type="SMART" id="SM00848"/>
    </source>
</evidence>
<dbReference type="AlphaFoldDB" id="A0A0D6R3R5"/>
<dbReference type="Pfam" id="PF08246">
    <property type="entry name" value="Inhibitor_I29"/>
    <property type="match status" value="1"/>
</dbReference>
<feature type="domain" description="Granulins" evidence="8">
    <location>
        <begin position="370"/>
        <end position="427"/>
    </location>
</feature>
<proteinExistence type="inferred from homology"/>
<evidence type="ECO:0000259" key="8">
    <source>
        <dbReference type="SMART" id="SM00277"/>
    </source>
</evidence>
<dbReference type="Gene3D" id="3.90.70.10">
    <property type="entry name" value="Cysteine proteinases"/>
    <property type="match status" value="1"/>
</dbReference>
<keyword evidence="7" id="KW-0732">Signal</keyword>
<feature type="domain" description="Cathepsin propeptide inhibitor" evidence="10">
    <location>
        <begin position="42"/>
        <end position="98"/>
    </location>
</feature>
<dbReference type="InterPro" id="IPR000118">
    <property type="entry name" value="Granulin"/>
</dbReference>
<evidence type="ECO:0000256" key="7">
    <source>
        <dbReference type="SAM" id="SignalP"/>
    </source>
</evidence>
<keyword evidence="3" id="KW-0378">Hydrolase</keyword>
<feature type="signal peptide" evidence="7">
    <location>
        <begin position="1"/>
        <end position="18"/>
    </location>
</feature>
<keyword evidence="6" id="KW-0325">Glycoprotein</keyword>
<dbReference type="InterPro" id="IPR013201">
    <property type="entry name" value="Prot_inhib_I29"/>
</dbReference>
<dbReference type="InterPro" id="IPR037277">
    <property type="entry name" value="Granulin_sf"/>
</dbReference>
<feature type="chain" id="PRO_5018755866" description="Granulins domain-containing protein" evidence="7">
    <location>
        <begin position="19"/>
        <end position="448"/>
    </location>
</feature>
<dbReference type="SMART" id="SM00848">
    <property type="entry name" value="Inhibitor_I29"/>
    <property type="match status" value="1"/>
</dbReference>
<dbReference type="PROSITE" id="PS00639">
    <property type="entry name" value="THIOL_PROTEASE_HIS"/>
    <property type="match status" value="1"/>
</dbReference>
<protein>
    <recommendedName>
        <fullName evidence="12">Granulins domain-containing protein</fullName>
    </recommendedName>
</protein>
<dbReference type="SUPFAM" id="SSF54001">
    <property type="entry name" value="Cysteine proteinases"/>
    <property type="match status" value="1"/>
</dbReference>
<evidence type="ECO:0000256" key="1">
    <source>
        <dbReference type="ARBA" id="ARBA00008455"/>
    </source>
</evidence>
<dbReference type="InterPro" id="IPR039417">
    <property type="entry name" value="Peptidase_C1A_papain-like"/>
</dbReference>
<dbReference type="InterPro" id="IPR025661">
    <property type="entry name" value="Pept_asp_AS"/>
</dbReference>
<reference evidence="11" key="1">
    <citation type="submission" date="2015-03" db="EMBL/GenBank/DDBJ databases">
        <title>A transcriptome of Araucaria cunninghamii, an australian fine timber species.</title>
        <authorList>
            <person name="Jing Yi C.J.Y."/>
            <person name="Yin San L.Y.S."/>
            <person name="Abdul Karim S.S."/>
            <person name="Wan Azmi N.N."/>
            <person name="Hercus R.R."/>
            <person name="Croft L.L."/>
        </authorList>
    </citation>
    <scope>NUCLEOTIDE SEQUENCE</scope>
    <source>
        <strain evidence="11">MI0301</strain>
        <tissue evidence="11">Leaf</tissue>
    </source>
</reference>
<sequence>MKFYLFALVVCLAACSSAAREFSIVEYDPKDLESDEKVWDLYESWLVNHGKAYNGLDEKNARFNVFKDNLLYIDSQNRKNMPYWLGVNEFADLSHEEFKARYLGTKLDVGRRLKKGKAPGLRYQYKEGDKLPDSVDWREKGAVAEVKNQASCGSCWAFSAVAAVEGINQIVTKELVSLSEQELVDCDTSYNQGCNGGLMDYAFEFIIKNGGIDTEEDYPYQGVDSQCDLNRKNARVVTIDDYEDVPANDEKSLQKASSNQPLSVAIEAGGRDFQFYKAGVFTGTCGTQLDHGVTLVGYGSKDGTDYWIVKNSWGSKWGEKGYLRMQRNLQNNSNGLCGIAMEASYPVKNSPNPPNPGPTPPSPIKPPNKCDDYFSCPQSSTCCCVFNLGKYCFGWGCCPMESATCCADHYHCCPQEYPVCKLEAGACLKSANNPFGVKMLKRIPAEPL</sequence>
<dbReference type="PROSITE" id="PS00139">
    <property type="entry name" value="THIOL_PROTEASE_CYS"/>
    <property type="match status" value="1"/>
</dbReference>
<name>A0A0D6R3R5_ARACU</name>
<dbReference type="FunFam" id="3.90.70.10:FF:000068">
    <property type="entry name" value="Cysteine protease 1"/>
    <property type="match status" value="1"/>
</dbReference>
<evidence type="ECO:0000256" key="2">
    <source>
        <dbReference type="ARBA" id="ARBA00022670"/>
    </source>
</evidence>
<evidence type="ECO:0008006" key="12">
    <source>
        <dbReference type="Google" id="ProtNLM"/>
    </source>
</evidence>
<dbReference type="Pfam" id="PF00112">
    <property type="entry name" value="Peptidase_C1"/>
    <property type="match status" value="1"/>
</dbReference>
<keyword evidence="2" id="KW-0645">Protease</keyword>
<dbReference type="CDD" id="cd02248">
    <property type="entry name" value="Peptidase_C1A"/>
    <property type="match status" value="1"/>
</dbReference>
<organism evidence="11">
    <name type="scientific">Araucaria cunninghamii</name>
    <name type="common">Hoop pine</name>
    <name type="synonym">Moreton Bay pine</name>
    <dbReference type="NCBI Taxonomy" id="56994"/>
    <lineage>
        <taxon>Eukaryota</taxon>
        <taxon>Viridiplantae</taxon>
        <taxon>Streptophyta</taxon>
        <taxon>Embryophyta</taxon>
        <taxon>Tracheophyta</taxon>
        <taxon>Spermatophyta</taxon>
        <taxon>Pinopsida</taxon>
        <taxon>Pinidae</taxon>
        <taxon>Conifers II</taxon>
        <taxon>Araucariales</taxon>
        <taxon>Araucariaceae</taxon>
        <taxon>Araucaria</taxon>
    </lineage>
</organism>
<dbReference type="SMART" id="SM00277">
    <property type="entry name" value="GRAN"/>
    <property type="match status" value="1"/>
</dbReference>
<evidence type="ECO:0000259" key="9">
    <source>
        <dbReference type="SMART" id="SM00645"/>
    </source>
</evidence>